<dbReference type="PANTHER" id="PTHR43214:SF24">
    <property type="entry name" value="TRANSCRIPTIONAL REGULATORY PROTEIN NARL-RELATED"/>
    <property type="match status" value="1"/>
</dbReference>
<dbReference type="SUPFAM" id="SSF46894">
    <property type="entry name" value="C-terminal effector domain of the bipartite response regulators"/>
    <property type="match status" value="1"/>
</dbReference>
<organism evidence="8 9">
    <name type="scientific">Corynebacterium nasicanis</name>
    <dbReference type="NCBI Taxonomy" id="1448267"/>
    <lineage>
        <taxon>Bacteria</taxon>
        <taxon>Bacillati</taxon>
        <taxon>Actinomycetota</taxon>
        <taxon>Actinomycetes</taxon>
        <taxon>Mycobacteriales</taxon>
        <taxon>Corynebacteriaceae</taxon>
        <taxon>Corynebacterium</taxon>
    </lineage>
</organism>
<evidence type="ECO:0000256" key="5">
    <source>
        <dbReference type="PROSITE-ProRule" id="PRU00169"/>
    </source>
</evidence>
<dbReference type="Pfam" id="PF00196">
    <property type="entry name" value="GerE"/>
    <property type="match status" value="1"/>
</dbReference>
<dbReference type="InterPro" id="IPR000792">
    <property type="entry name" value="Tscrpt_reg_LuxR_C"/>
</dbReference>
<comment type="caution">
    <text evidence="8">The sequence shown here is derived from an EMBL/GenBank/DDBJ whole genome shotgun (WGS) entry which is preliminary data.</text>
</comment>
<name>A0ABW1QBV4_9CORY</name>
<evidence type="ECO:0000259" key="7">
    <source>
        <dbReference type="PROSITE" id="PS50110"/>
    </source>
</evidence>
<keyword evidence="4" id="KW-0804">Transcription</keyword>
<evidence type="ECO:0000256" key="3">
    <source>
        <dbReference type="ARBA" id="ARBA00023125"/>
    </source>
</evidence>
<keyword evidence="2" id="KW-0805">Transcription regulation</keyword>
<dbReference type="Pfam" id="PF00072">
    <property type="entry name" value="Response_reg"/>
    <property type="match status" value="1"/>
</dbReference>
<dbReference type="Proteomes" id="UP001596244">
    <property type="component" value="Unassembled WGS sequence"/>
</dbReference>
<proteinExistence type="predicted"/>
<keyword evidence="1 5" id="KW-0597">Phosphoprotein</keyword>
<dbReference type="RefSeq" id="WP_377000933.1">
    <property type="nucleotide sequence ID" value="NZ_JBHSQE010000003.1"/>
</dbReference>
<sequence length="208" mass="22105">MRVLLVDDEALVRAGLRLLLDGARGIRIVGEAADGREAADKARALRPDVILMDIRMPGTDGIRGIELIRAAGVHAGILMLTAFDTEADVLGAFRAGARGFLLKTAAPHVLVDAVLAAAEGHTQMSDAVLERLVTMASRSTPHRAVELGDLSEREGEIAGLIAEGMSNEEIGARLHLAVPTVKTYVSRIMAKTGAANRVQIAVAYLNRR</sequence>
<dbReference type="SMART" id="SM00421">
    <property type="entry name" value="HTH_LUXR"/>
    <property type="match status" value="1"/>
</dbReference>
<feature type="modified residue" description="4-aspartylphosphate" evidence="5">
    <location>
        <position position="53"/>
    </location>
</feature>
<accession>A0ABW1QBV4</accession>
<evidence type="ECO:0000313" key="9">
    <source>
        <dbReference type="Proteomes" id="UP001596244"/>
    </source>
</evidence>
<keyword evidence="9" id="KW-1185">Reference proteome</keyword>
<protein>
    <submittedName>
        <fullName evidence="8">Response regulator</fullName>
    </submittedName>
</protein>
<gene>
    <name evidence="8" type="ORF">ACFPUZ_06365</name>
</gene>
<evidence type="ECO:0000256" key="1">
    <source>
        <dbReference type="ARBA" id="ARBA00022553"/>
    </source>
</evidence>
<dbReference type="InterPro" id="IPR039420">
    <property type="entry name" value="WalR-like"/>
</dbReference>
<dbReference type="PRINTS" id="PR00038">
    <property type="entry name" value="HTHLUXR"/>
</dbReference>
<dbReference type="EMBL" id="JBHSQE010000003">
    <property type="protein sequence ID" value="MFC6146428.1"/>
    <property type="molecule type" value="Genomic_DNA"/>
</dbReference>
<dbReference type="PROSITE" id="PS00622">
    <property type="entry name" value="HTH_LUXR_1"/>
    <property type="match status" value="1"/>
</dbReference>
<dbReference type="InterPro" id="IPR058245">
    <property type="entry name" value="NreC/VraR/RcsB-like_REC"/>
</dbReference>
<dbReference type="CDD" id="cd17535">
    <property type="entry name" value="REC_NarL-like"/>
    <property type="match status" value="1"/>
</dbReference>
<dbReference type="PROSITE" id="PS50110">
    <property type="entry name" value="RESPONSE_REGULATORY"/>
    <property type="match status" value="1"/>
</dbReference>
<evidence type="ECO:0000256" key="2">
    <source>
        <dbReference type="ARBA" id="ARBA00023015"/>
    </source>
</evidence>
<evidence type="ECO:0000256" key="4">
    <source>
        <dbReference type="ARBA" id="ARBA00023163"/>
    </source>
</evidence>
<feature type="domain" description="HTH luxR-type" evidence="6">
    <location>
        <begin position="143"/>
        <end position="208"/>
    </location>
</feature>
<dbReference type="PROSITE" id="PS50043">
    <property type="entry name" value="HTH_LUXR_2"/>
    <property type="match status" value="1"/>
</dbReference>
<evidence type="ECO:0000313" key="8">
    <source>
        <dbReference type="EMBL" id="MFC6146428.1"/>
    </source>
</evidence>
<dbReference type="InterPro" id="IPR016032">
    <property type="entry name" value="Sig_transdc_resp-reg_C-effctor"/>
</dbReference>
<reference evidence="9" key="1">
    <citation type="journal article" date="2019" name="Int. J. Syst. Evol. Microbiol.">
        <title>The Global Catalogue of Microorganisms (GCM) 10K type strain sequencing project: providing services to taxonomists for standard genome sequencing and annotation.</title>
        <authorList>
            <consortium name="The Broad Institute Genomics Platform"/>
            <consortium name="The Broad Institute Genome Sequencing Center for Infectious Disease"/>
            <person name="Wu L."/>
            <person name="Ma J."/>
        </authorList>
    </citation>
    <scope>NUCLEOTIDE SEQUENCE [LARGE SCALE GENOMIC DNA]</scope>
    <source>
        <strain evidence="9">CCUG 51943</strain>
    </source>
</reference>
<feature type="domain" description="Response regulatory" evidence="7">
    <location>
        <begin position="2"/>
        <end position="118"/>
    </location>
</feature>
<keyword evidence="3" id="KW-0238">DNA-binding</keyword>
<evidence type="ECO:0000259" key="6">
    <source>
        <dbReference type="PROSITE" id="PS50043"/>
    </source>
</evidence>
<dbReference type="Gene3D" id="3.40.50.2300">
    <property type="match status" value="1"/>
</dbReference>
<dbReference type="PANTHER" id="PTHR43214">
    <property type="entry name" value="TWO-COMPONENT RESPONSE REGULATOR"/>
    <property type="match status" value="1"/>
</dbReference>
<dbReference type="SUPFAM" id="SSF52172">
    <property type="entry name" value="CheY-like"/>
    <property type="match status" value="1"/>
</dbReference>
<dbReference type="SMART" id="SM00448">
    <property type="entry name" value="REC"/>
    <property type="match status" value="1"/>
</dbReference>
<dbReference type="InterPro" id="IPR001789">
    <property type="entry name" value="Sig_transdc_resp-reg_receiver"/>
</dbReference>
<dbReference type="InterPro" id="IPR011006">
    <property type="entry name" value="CheY-like_superfamily"/>
</dbReference>
<dbReference type="CDD" id="cd06170">
    <property type="entry name" value="LuxR_C_like"/>
    <property type="match status" value="1"/>
</dbReference>